<comment type="caution">
    <text evidence="2">The sequence shown here is derived from an EMBL/GenBank/DDBJ whole genome shotgun (WGS) entry which is preliminary data.</text>
</comment>
<name>A0A9Q3Q1Z1_9BASI</name>
<keyword evidence="3" id="KW-1185">Reference proteome</keyword>
<accession>A0A9Q3Q1Z1</accession>
<dbReference type="EMBL" id="AVOT02112293">
    <property type="protein sequence ID" value="MBW0582349.1"/>
    <property type="molecule type" value="Genomic_DNA"/>
</dbReference>
<dbReference type="AlphaFoldDB" id="A0A9Q3Q1Z1"/>
<evidence type="ECO:0000313" key="3">
    <source>
        <dbReference type="Proteomes" id="UP000765509"/>
    </source>
</evidence>
<protein>
    <submittedName>
        <fullName evidence="2">Uncharacterized protein</fullName>
    </submittedName>
</protein>
<evidence type="ECO:0000256" key="1">
    <source>
        <dbReference type="SAM" id="MobiDB-lite"/>
    </source>
</evidence>
<proteinExistence type="predicted"/>
<sequence length="112" mass="12161">MKSRRSRSFSSLFGGYPGMSKGARARLGEAEDEEGEESVEEEDSEETEVATALVGAPEASEAENLAHSNKPLASQAEPNFPKMMEQMTQFRGKLTQAVSPRDDSKPPALKSQ</sequence>
<dbReference type="Proteomes" id="UP000765509">
    <property type="component" value="Unassembled WGS sequence"/>
</dbReference>
<feature type="compositionally biased region" description="Acidic residues" evidence="1">
    <location>
        <begin position="30"/>
        <end position="48"/>
    </location>
</feature>
<gene>
    <name evidence="2" type="ORF">O181_122064</name>
</gene>
<feature type="region of interest" description="Disordered" evidence="1">
    <location>
        <begin position="1"/>
        <end position="112"/>
    </location>
</feature>
<evidence type="ECO:0000313" key="2">
    <source>
        <dbReference type="EMBL" id="MBW0582349.1"/>
    </source>
</evidence>
<reference evidence="2" key="1">
    <citation type="submission" date="2021-03" db="EMBL/GenBank/DDBJ databases">
        <title>Draft genome sequence of rust myrtle Austropuccinia psidii MF-1, a brazilian biotype.</title>
        <authorList>
            <person name="Quecine M.C."/>
            <person name="Pachon D.M.R."/>
            <person name="Bonatelli M.L."/>
            <person name="Correr F.H."/>
            <person name="Franceschini L.M."/>
            <person name="Leite T.F."/>
            <person name="Margarido G.R.A."/>
            <person name="Almeida C.A."/>
            <person name="Ferrarezi J.A."/>
            <person name="Labate C.A."/>
        </authorList>
    </citation>
    <scope>NUCLEOTIDE SEQUENCE</scope>
    <source>
        <strain evidence="2">MF-1</strain>
    </source>
</reference>
<organism evidence="2 3">
    <name type="scientific">Austropuccinia psidii MF-1</name>
    <dbReference type="NCBI Taxonomy" id="1389203"/>
    <lineage>
        <taxon>Eukaryota</taxon>
        <taxon>Fungi</taxon>
        <taxon>Dikarya</taxon>
        <taxon>Basidiomycota</taxon>
        <taxon>Pucciniomycotina</taxon>
        <taxon>Pucciniomycetes</taxon>
        <taxon>Pucciniales</taxon>
        <taxon>Sphaerophragmiaceae</taxon>
        <taxon>Austropuccinia</taxon>
    </lineage>
</organism>